<comment type="caution">
    <text evidence="1">The sequence shown here is derived from an EMBL/GenBank/DDBJ whole genome shotgun (WGS) entry which is preliminary data.</text>
</comment>
<dbReference type="EMBL" id="JNGI01000134">
    <property type="protein sequence ID" value="KNC91049.1"/>
    <property type="molecule type" value="Genomic_DNA"/>
</dbReference>
<keyword evidence="2" id="KW-1185">Reference proteome</keyword>
<gene>
    <name evidence="1" type="ORF">GM31_03180</name>
</gene>
<accession>A0A0L0GQA4</accession>
<protein>
    <submittedName>
        <fullName evidence="1">Uncharacterized protein</fullName>
    </submittedName>
</protein>
<sequence length="98" mass="10510">MSAGITRINRITFAIRIGVNTADLKGACAVRAGETTQYRTVCAIAIAEMRYLAERILSFAIEADAGNTYSAAKRAPARGADAPLRKNILWTGVPVVTR</sequence>
<dbReference type="AlphaFoldDB" id="A0A0L0GQA4"/>
<organism evidence="1 2">
    <name type="scientific">Trabulsiella odontotermitis</name>
    <dbReference type="NCBI Taxonomy" id="379893"/>
    <lineage>
        <taxon>Bacteria</taxon>
        <taxon>Pseudomonadati</taxon>
        <taxon>Pseudomonadota</taxon>
        <taxon>Gammaproteobacteria</taxon>
        <taxon>Enterobacterales</taxon>
        <taxon>Enterobacteriaceae</taxon>
        <taxon>Trabulsiella</taxon>
    </lineage>
</organism>
<name>A0A0L0GQA4_9ENTR</name>
<proteinExistence type="predicted"/>
<reference evidence="1 2" key="1">
    <citation type="journal article" date="2015" name="Appl. Environ. Microbiol.">
        <title>The Enterobacterium Trabulsiella odontotermitis Presents Novel Adaptations Related to Its Association with Fungus-Growing Termites.</title>
        <authorList>
            <person name="Sapountzis P."/>
            <person name="Gruntjes T."/>
            <person name="Otani S."/>
            <person name="Estevez J."/>
            <person name="da Costa R.R."/>
            <person name="Plunkett G.3rd."/>
            <person name="Perna N.T."/>
            <person name="Poulsen M."/>
        </authorList>
    </citation>
    <scope>NUCLEOTIDE SEQUENCE [LARGE SCALE GENOMIC DNA]</scope>
    <source>
        <strain evidence="1 2">12</strain>
    </source>
</reference>
<evidence type="ECO:0000313" key="2">
    <source>
        <dbReference type="Proteomes" id="UP000037393"/>
    </source>
</evidence>
<dbReference type="Proteomes" id="UP000037393">
    <property type="component" value="Unassembled WGS sequence"/>
</dbReference>
<evidence type="ECO:0000313" key="1">
    <source>
        <dbReference type="EMBL" id="KNC91049.1"/>
    </source>
</evidence>